<gene>
    <name evidence="4" type="ORF">PMEA_00011573</name>
</gene>
<dbReference type="Gene3D" id="2.40.50.40">
    <property type="match status" value="1"/>
</dbReference>
<dbReference type="PROSITE" id="PS00598">
    <property type="entry name" value="CHROMO_1"/>
    <property type="match status" value="1"/>
</dbReference>
<organism evidence="4 5">
    <name type="scientific">Pocillopora meandrina</name>
    <dbReference type="NCBI Taxonomy" id="46732"/>
    <lineage>
        <taxon>Eukaryota</taxon>
        <taxon>Metazoa</taxon>
        <taxon>Cnidaria</taxon>
        <taxon>Anthozoa</taxon>
        <taxon>Hexacorallia</taxon>
        <taxon>Scleractinia</taxon>
        <taxon>Astrocoeniina</taxon>
        <taxon>Pocilloporidae</taxon>
        <taxon>Pocillopora</taxon>
    </lineage>
</organism>
<dbReference type="InterPro" id="IPR023779">
    <property type="entry name" value="Chromodomain_CS"/>
</dbReference>
<evidence type="ECO:0000256" key="2">
    <source>
        <dbReference type="ARBA" id="ARBA00023242"/>
    </source>
</evidence>
<comment type="caution">
    <text evidence="4">The sequence shown here is derived from an EMBL/GenBank/DDBJ whole genome shotgun (WGS) entry which is preliminary data.</text>
</comment>
<dbReference type="InterPro" id="IPR000953">
    <property type="entry name" value="Chromo/chromo_shadow_dom"/>
</dbReference>
<proteinExistence type="predicted"/>
<dbReference type="SUPFAM" id="SSF54160">
    <property type="entry name" value="Chromo domain-like"/>
    <property type="match status" value="1"/>
</dbReference>
<dbReference type="InterPro" id="IPR016197">
    <property type="entry name" value="Chromo-like_dom_sf"/>
</dbReference>
<keyword evidence="5" id="KW-1185">Reference proteome</keyword>
<dbReference type="SMART" id="SM00298">
    <property type="entry name" value="CHROMO"/>
    <property type="match status" value="1"/>
</dbReference>
<dbReference type="GO" id="GO:0005634">
    <property type="term" value="C:nucleus"/>
    <property type="evidence" value="ECO:0007669"/>
    <property type="project" value="UniProtKB-SubCell"/>
</dbReference>
<evidence type="ECO:0000259" key="3">
    <source>
        <dbReference type="PROSITE" id="PS50013"/>
    </source>
</evidence>
<accession>A0AAU9WS82</accession>
<keyword evidence="2" id="KW-0539">Nucleus</keyword>
<feature type="domain" description="Chromo" evidence="3">
    <location>
        <begin position="1"/>
        <end position="35"/>
    </location>
</feature>
<evidence type="ECO:0000313" key="5">
    <source>
        <dbReference type="Proteomes" id="UP001159428"/>
    </source>
</evidence>
<dbReference type="CDD" id="cd00024">
    <property type="entry name" value="CD_CSD"/>
    <property type="match status" value="1"/>
</dbReference>
<dbReference type="PROSITE" id="PS50013">
    <property type="entry name" value="CHROMO_2"/>
    <property type="match status" value="1"/>
</dbReference>
<name>A0AAU9WS82_9CNID</name>
<dbReference type="AlphaFoldDB" id="A0AAU9WS82"/>
<evidence type="ECO:0000256" key="1">
    <source>
        <dbReference type="ARBA" id="ARBA00004123"/>
    </source>
</evidence>
<sequence>ERLLSKRKSGKEIEYLIKWKGWPMSSCTWEPALHLSKELIKLYKKPPQLSEKEIASASNGFYLALAQILTSCLYPIIGRIYLDSRGQGKADDFPLKMKAYLGNSPKHFVVHAGKRLQAPKMPLEMVSLTMNTKACSEENLPT</sequence>
<protein>
    <recommendedName>
        <fullName evidence="3">Chromo domain-containing protein</fullName>
    </recommendedName>
</protein>
<comment type="subcellular location">
    <subcellularLocation>
        <location evidence="1">Nucleus</location>
    </subcellularLocation>
</comment>
<feature type="non-terminal residue" evidence="4">
    <location>
        <position position="1"/>
    </location>
</feature>
<dbReference type="EMBL" id="CALNXJ010000020">
    <property type="protein sequence ID" value="CAH3123894.1"/>
    <property type="molecule type" value="Genomic_DNA"/>
</dbReference>
<dbReference type="Pfam" id="PF00385">
    <property type="entry name" value="Chromo"/>
    <property type="match status" value="1"/>
</dbReference>
<dbReference type="InterPro" id="IPR023780">
    <property type="entry name" value="Chromo_domain"/>
</dbReference>
<reference evidence="4 5" key="1">
    <citation type="submission" date="2022-05" db="EMBL/GenBank/DDBJ databases">
        <authorList>
            <consortium name="Genoscope - CEA"/>
            <person name="William W."/>
        </authorList>
    </citation>
    <scope>NUCLEOTIDE SEQUENCE [LARGE SCALE GENOMIC DNA]</scope>
</reference>
<dbReference type="Proteomes" id="UP001159428">
    <property type="component" value="Unassembled WGS sequence"/>
</dbReference>
<evidence type="ECO:0000313" key="4">
    <source>
        <dbReference type="EMBL" id="CAH3123894.1"/>
    </source>
</evidence>